<dbReference type="InterPro" id="IPR051446">
    <property type="entry name" value="HTH_trans_reg/aminotransferase"/>
</dbReference>
<dbReference type="SUPFAM" id="SSF46785">
    <property type="entry name" value="Winged helix' DNA-binding domain"/>
    <property type="match status" value="1"/>
</dbReference>
<keyword evidence="7" id="KW-0032">Aminotransferase</keyword>
<dbReference type="InterPro" id="IPR000524">
    <property type="entry name" value="Tscrpt_reg_HTH_GntR"/>
</dbReference>
<dbReference type="InterPro" id="IPR036390">
    <property type="entry name" value="WH_DNA-bd_sf"/>
</dbReference>
<dbReference type="CDD" id="cd07377">
    <property type="entry name" value="WHTH_GntR"/>
    <property type="match status" value="1"/>
</dbReference>
<dbReference type="InterPro" id="IPR036388">
    <property type="entry name" value="WH-like_DNA-bd_sf"/>
</dbReference>
<reference evidence="7 8" key="1">
    <citation type="submission" date="2022-09" db="EMBL/GenBank/DDBJ databases">
        <title>Chelativorans salina sp. nov., a novel slightly halophilic bacterium isolated from a saline lake sediment enrichment.</title>
        <authorList>
            <person name="Gao L."/>
            <person name="Fang B.-Z."/>
            <person name="Li W.-J."/>
        </authorList>
    </citation>
    <scope>NUCLEOTIDE SEQUENCE [LARGE SCALE GENOMIC DNA]</scope>
    <source>
        <strain evidence="7 8">EGI FJ00035</strain>
    </source>
</reference>
<dbReference type="PROSITE" id="PS50949">
    <property type="entry name" value="HTH_GNTR"/>
    <property type="match status" value="1"/>
</dbReference>
<dbReference type="PANTHER" id="PTHR46577">
    <property type="entry name" value="HTH-TYPE TRANSCRIPTIONAL REGULATORY PROTEIN GABR"/>
    <property type="match status" value="1"/>
</dbReference>
<dbReference type="Pfam" id="PF00392">
    <property type="entry name" value="GntR"/>
    <property type="match status" value="1"/>
</dbReference>
<evidence type="ECO:0000256" key="2">
    <source>
        <dbReference type="ARBA" id="ARBA00022898"/>
    </source>
</evidence>
<keyword evidence="8" id="KW-1185">Reference proteome</keyword>
<gene>
    <name evidence="7" type="ORF">N5A92_05825</name>
</gene>
<dbReference type="Pfam" id="PF00155">
    <property type="entry name" value="Aminotran_1_2"/>
    <property type="match status" value="1"/>
</dbReference>
<dbReference type="SUPFAM" id="SSF53383">
    <property type="entry name" value="PLP-dependent transferases"/>
    <property type="match status" value="1"/>
</dbReference>
<dbReference type="InterPro" id="IPR015421">
    <property type="entry name" value="PyrdxlP-dep_Trfase_major"/>
</dbReference>
<comment type="similarity">
    <text evidence="1">In the C-terminal section; belongs to the class-I pyridoxal-phosphate-dependent aminotransferase family.</text>
</comment>
<dbReference type="PRINTS" id="PR00035">
    <property type="entry name" value="HTHGNTR"/>
</dbReference>
<keyword evidence="3" id="KW-0805">Transcription regulation</keyword>
<name>A0ABT2LJX8_9HYPH</name>
<proteinExistence type="inferred from homology"/>
<sequence>MFHVSLVGRKDLSGEIYRQIRKAILDGRLRPEDRLPPSRELARTLAVSRATVTVAYERLAGEGFVVSLQGAGTFVSEWAARQGREAAHQRSDGAIQPRPVWQSIPLPTAFERPAQFDFRTGLPDATLFPHRTWRRLVARVLRSNELASKITYEHPAGHGDLRAAIARHIGNSRGVEASMDDIIVTNGTQQALDILARVLLEPGDRIAVEDPCYEPPRRSFESLGIRVVGVPVDRDGLVVDALPRGVRVVYVTPSHQYPLAVTMTLARRQALLAWADRNGAAVIEDDYDGEFRFEGRPLEPLQTLDTTGRVIYVGSFSKTMLPTLRLGFLVTPPSLRMAVQKAKYVSDWHTSTLEQAALARFIDDGGFARHVRRVGGIYRERREMIADAIRRDFADHLELIPSTLGLHLTAIARNATVEQITGVWERAADAGVTVHRLAAFAVGETARPGIVLGYGAIPASDIGEGLRRLRACFNH</sequence>
<comment type="caution">
    <text evidence="7">The sequence shown here is derived from an EMBL/GenBank/DDBJ whole genome shotgun (WGS) entry which is preliminary data.</text>
</comment>
<keyword evidence="5" id="KW-0804">Transcription</keyword>
<dbReference type="Gene3D" id="3.40.640.10">
    <property type="entry name" value="Type I PLP-dependent aspartate aminotransferase-like (Major domain)"/>
    <property type="match status" value="1"/>
</dbReference>
<evidence type="ECO:0000256" key="3">
    <source>
        <dbReference type="ARBA" id="ARBA00023015"/>
    </source>
</evidence>
<evidence type="ECO:0000256" key="1">
    <source>
        <dbReference type="ARBA" id="ARBA00005384"/>
    </source>
</evidence>
<dbReference type="SMART" id="SM00345">
    <property type="entry name" value="HTH_GNTR"/>
    <property type="match status" value="1"/>
</dbReference>
<evidence type="ECO:0000313" key="7">
    <source>
        <dbReference type="EMBL" id="MCT7374551.1"/>
    </source>
</evidence>
<keyword evidence="2" id="KW-0663">Pyridoxal phosphate</keyword>
<dbReference type="GO" id="GO:0008483">
    <property type="term" value="F:transaminase activity"/>
    <property type="evidence" value="ECO:0007669"/>
    <property type="project" value="UniProtKB-KW"/>
</dbReference>
<dbReference type="RefSeq" id="WP_260901032.1">
    <property type="nucleotide sequence ID" value="NZ_JAOCZP010000002.1"/>
</dbReference>
<dbReference type="PANTHER" id="PTHR46577:SF1">
    <property type="entry name" value="HTH-TYPE TRANSCRIPTIONAL REGULATORY PROTEIN GABR"/>
    <property type="match status" value="1"/>
</dbReference>
<accession>A0ABT2LJX8</accession>
<dbReference type="EMBL" id="JAOCZP010000002">
    <property type="protein sequence ID" value="MCT7374551.1"/>
    <property type="molecule type" value="Genomic_DNA"/>
</dbReference>
<keyword evidence="7" id="KW-0808">Transferase</keyword>
<protein>
    <submittedName>
        <fullName evidence="7">PLP-dependent aminotransferase family protein</fullName>
    </submittedName>
</protein>
<evidence type="ECO:0000313" key="8">
    <source>
        <dbReference type="Proteomes" id="UP001320831"/>
    </source>
</evidence>
<dbReference type="CDD" id="cd00609">
    <property type="entry name" value="AAT_like"/>
    <property type="match status" value="1"/>
</dbReference>
<evidence type="ECO:0000256" key="5">
    <source>
        <dbReference type="ARBA" id="ARBA00023163"/>
    </source>
</evidence>
<dbReference type="InterPro" id="IPR004839">
    <property type="entry name" value="Aminotransferase_I/II_large"/>
</dbReference>
<evidence type="ECO:0000259" key="6">
    <source>
        <dbReference type="PROSITE" id="PS50949"/>
    </source>
</evidence>
<evidence type="ECO:0000256" key="4">
    <source>
        <dbReference type="ARBA" id="ARBA00023125"/>
    </source>
</evidence>
<dbReference type="Proteomes" id="UP001320831">
    <property type="component" value="Unassembled WGS sequence"/>
</dbReference>
<keyword evidence="4" id="KW-0238">DNA-binding</keyword>
<dbReference type="InterPro" id="IPR015424">
    <property type="entry name" value="PyrdxlP-dep_Trfase"/>
</dbReference>
<dbReference type="Gene3D" id="1.10.10.10">
    <property type="entry name" value="Winged helix-like DNA-binding domain superfamily/Winged helix DNA-binding domain"/>
    <property type="match status" value="1"/>
</dbReference>
<organism evidence="7 8">
    <name type="scientific">Chelativorans salis</name>
    <dbReference type="NCBI Taxonomy" id="2978478"/>
    <lineage>
        <taxon>Bacteria</taxon>
        <taxon>Pseudomonadati</taxon>
        <taxon>Pseudomonadota</taxon>
        <taxon>Alphaproteobacteria</taxon>
        <taxon>Hyphomicrobiales</taxon>
        <taxon>Phyllobacteriaceae</taxon>
        <taxon>Chelativorans</taxon>
    </lineage>
</organism>
<feature type="domain" description="HTH gntR-type" evidence="6">
    <location>
        <begin position="10"/>
        <end position="78"/>
    </location>
</feature>